<gene>
    <name evidence="1" type="ORF">BCR35DRAFT_332309</name>
</gene>
<evidence type="ECO:0000313" key="1">
    <source>
        <dbReference type="EMBL" id="ORY78429.1"/>
    </source>
</evidence>
<comment type="caution">
    <text evidence="1">The sequence shown here is derived from an EMBL/GenBank/DDBJ whole genome shotgun (WGS) entry which is preliminary data.</text>
</comment>
<dbReference type="Proteomes" id="UP000193467">
    <property type="component" value="Unassembled WGS sequence"/>
</dbReference>
<dbReference type="EMBL" id="MCGR01000029">
    <property type="protein sequence ID" value="ORY78429.1"/>
    <property type="molecule type" value="Genomic_DNA"/>
</dbReference>
<reference evidence="1 2" key="1">
    <citation type="submission" date="2016-07" db="EMBL/GenBank/DDBJ databases">
        <title>Pervasive Adenine N6-methylation of Active Genes in Fungi.</title>
        <authorList>
            <consortium name="DOE Joint Genome Institute"/>
            <person name="Mondo S.J."/>
            <person name="Dannebaum R.O."/>
            <person name="Kuo R.C."/>
            <person name="Labutti K."/>
            <person name="Haridas S."/>
            <person name="Kuo A."/>
            <person name="Salamov A."/>
            <person name="Ahrendt S.R."/>
            <person name="Lipzen A."/>
            <person name="Sullivan W."/>
            <person name="Andreopoulos W.B."/>
            <person name="Clum A."/>
            <person name="Lindquist E."/>
            <person name="Daum C."/>
            <person name="Ramamoorthy G.K."/>
            <person name="Gryganskyi A."/>
            <person name="Culley D."/>
            <person name="Magnuson J.K."/>
            <person name="James T.Y."/>
            <person name="O'Malley M.A."/>
            <person name="Stajich J.E."/>
            <person name="Spatafora J.W."/>
            <person name="Visel A."/>
            <person name="Grigoriev I.V."/>
        </authorList>
    </citation>
    <scope>NUCLEOTIDE SEQUENCE [LARGE SCALE GENOMIC DNA]</scope>
    <source>
        <strain evidence="1 2">62-1032</strain>
    </source>
</reference>
<proteinExistence type="predicted"/>
<sequence>MAAALARSKVALRLAPSHRTLSTAIRASHVVSPSFSRRSFATSNLQATSNPAPTSSSASLSASPASSKIETVPFHLSPVDALDRLDEAGASAFGVGAVFNLLWNRIMKRWGLGGGVAMKQVAMRALLLPVWRVDLAVKGKGLIGEAEMNLSVSTTDASLPGFQLAPLHNLTVRSPWDSEPETFKPEVHSKQLRDQGHEITVLPFTVGPLSLLNKIAALPRTNADRHGVGLDASSYKSTMFAAYPLYLPIYLGEYELNDQRATVVVFGASEQKAFAIYPSFIPSPTWLPPGDAIELSVGGSPVEFNPSQPSPSLKELKPRLDMLMSEVLEGSAEDPEYKTGKLMDALPEDWLQHERVMSYSEHAEPNREYMEAELANTTADAMIRQVEVLDENVRGVIMGRGGLKVAKRDDLLADAQKKLAQTKKALELARPEWIERIESEQKKRGQRGLVR</sequence>
<keyword evidence="2" id="KW-1185">Reference proteome</keyword>
<dbReference type="OrthoDB" id="2349883at2759"/>
<accession>A0A1Y2F3I8</accession>
<name>A0A1Y2F3I8_9BASI</name>
<dbReference type="InParanoid" id="A0A1Y2F3I8"/>
<dbReference type="AlphaFoldDB" id="A0A1Y2F3I8"/>
<protein>
    <submittedName>
        <fullName evidence="1">Uncharacterized protein</fullName>
    </submittedName>
</protein>
<organism evidence="1 2">
    <name type="scientific">Leucosporidium creatinivorum</name>
    <dbReference type="NCBI Taxonomy" id="106004"/>
    <lineage>
        <taxon>Eukaryota</taxon>
        <taxon>Fungi</taxon>
        <taxon>Dikarya</taxon>
        <taxon>Basidiomycota</taxon>
        <taxon>Pucciniomycotina</taxon>
        <taxon>Microbotryomycetes</taxon>
        <taxon>Leucosporidiales</taxon>
        <taxon>Leucosporidium</taxon>
    </lineage>
</organism>
<evidence type="ECO:0000313" key="2">
    <source>
        <dbReference type="Proteomes" id="UP000193467"/>
    </source>
</evidence>